<sequence>MGERRHSRGGHDAGCRTLGVPLRGLRRFLKAADHAGAAALLDEALTAAVSEIVDWGDAWSASSAAEAVSAAIRVRITPHDGASHEVTHTR</sequence>
<gene>
    <name evidence="1" type="ORF">EV139_3008</name>
</gene>
<proteinExistence type="predicted"/>
<dbReference type="AlphaFoldDB" id="A0A4Q7TJE1"/>
<evidence type="ECO:0000313" key="1">
    <source>
        <dbReference type="EMBL" id="RZT60563.1"/>
    </source>
</evidence>
<organism evidence="1 2">
    <name type="scientific">Leucobacter luti</name>
    <dbReference type="NCBI Taxonomy" id="340320"/>
    <lineage>
        <taxon>Bacteria</taxon>
        <taxon>Bacillati</taxon>
        <taxon>Actinomycetota</taxon>
        <taxon>Actinomycetes</taxon>
        <taxon>Micrococcales</taxon>
        <taxon>Microbacteriaceae</taxon>
        <taxon>Leucobacter</taxon>
    </lineage>
</organism>
<name>A0A4Q7TJE1_9MICO</name>
<dbReference type="RefSeq" id="WP_130455561.1">
    <property type="nucleotide sequence ID" value="NZ_QYAG01000003.1"/>
</dbReference>
<protein>
    <submittedName>
        <fullName evidence="1">Uncharacterized protein</fullName>
    </submittedName>
</protein>
<dbReference type="Proteomes" id="UP000291832">
    <property type="component" value="Unassembled WGS sequence"/>
</dbReference>
<comment type="caution">
    <text evidence="1">The sequence shown here is derived from an EMBL/GenBank/DDBJ whole genome shotgun (WGS) entry which is preliminary data.</text>
</comment>
<keyword evidence="2" id="KW-1185">Reference proteome</keyword>
<accession>A0A4Q7TJE1</accession>
<reference evidence="1 2" key="1">
    <citation type="journal article" date="2015" name="Stand. Genomic Sci.">
        <title>Genomic Encyclopedia of Bacterial and Archaeal Type Strains, Phase III: the genomes of soil and plant-associated and newly described type strains.</title>
        <authorList>
            <person name="Whitman W.B."/>
            <person name="Woyke T."/>
            <person name="Klenk H.P."/>
            <person name="Zhou Y."/>
            <person name="Lilburn T.G."/>
            <person name="Beck B.J."/>
            <person name="De Vos P."/>
            <person name="Vandamme P."/>
            <person name="Eisen J.A."/>
            <person name="Garrity G."/>
            <person name="Hugenholtz P."/>
            <person name="Kyrpides N.C."/>
        </authorList>
    </citation>
    <scope>NUCLEOTIDE SEQUENCE [LARGE SCALE GENOMIC DNA]</scope>
    <source>
        <strain evidence="1 2">RF6</strain>
    </source>
</reference>
<evidence type="ECO:0000313" key="2">
    <source>
        <dbReference type="Proteomes" id="UP000291832"/>
    </source>
</evidence>
<dbReference type="EMBL" id="SHKI01000008">
    <property type="protein sequence ID" value="RZT60563.1"/>
    <property type="molecule type" value="Genomic_DNA"/>
</dbReference>